<dbReference type="KEGG" id="req:REQ_13430"/>
<dbReference type="Gene3D" id="1.20.1290.10">
    <property type="entry name" value="AhpD-like"/>
    <property type="match status" value="1"/>
</dbReference>
<proteinExistence type="predicted"/>
<sequence length="299" mass="32553">MTDMTEHDDWAHHSGASALRHFALEVASTLDRLIATAPTDLAAGTRVVCARTLSLPPLPAPARIADDLTGASLEFAEQFSVDVSMIDDAQRASLTTAIGADTGRFVQLLYVADWVPRARAGLDALFSASEPGWTVPVEWDTAGEPWPLIQRTLVEIARVRELDPVTTEVVRLYQARQHNCRLCKSLRNRTAMMAGGREELYDEIDDFRRSGLSPRHKAALEFADALIWQPARIDPQVVADVRTHFSPAEAVELVIDLLRNACNKIAVSTGTDGANVAEGIEVYDVNPDGSVDFGLALPG</sequence>
<evidence type="ECO:0000313" key="1">
    <source>
        <dbReference type="EMBL" id="CBH47430.1"/>
    </source>
</evidence>
<name>A0A3S5Y4G3_RHOH1</name>
<dbReference type="AlphaFoldDB" id="A0A3S5Y4G3"/>
<protein>
    <recommendedName>
        <fullName evidence="3">Carboxymuconolactone decarboxylase family protein</fullName>
    </recommendedName>
</protein>
<gene>
    <name evidence="1" type="ordered locus">REQ_13430</name>
</gene>
<dbReference type="Proteomes" id="UP001154400">
    <property type="component" value="Chromosome"/>
</dbReference>
<evidence type="ECO:0000313" key="2">
    <source>
        <dbReference type="Proteomes" id="UP000006892"/>
    </source>
</evidence>
<evidence type="ECO:0008006" key="3">
    <source>
        <dbReference type="Google" id="ProtNLM"/>
    </source>
</evidence>
<accession>A0A3S5Y4G3</accession>
<dbReference type="EMBL" id="FN563149">
    <property type="protein sequence ID" value="CBH47430.1"/>
    <property type="molecule type" value="Genomic_DNA"/>
</dbReference>
<organism evidence="1">
    <name type="scientific">Rhodococcus hoagii (strain 103S)</name>
    <name type="common">Rhodococcus equi</name>
    <dbReference type="NCBI Taxonomy" id="685727"/>
    <lineage>
        <taxon>Bacteria</taxon>
        <taxon>Bacillati</taxon>
        <taxon>Actinomycetota</taxon>
        <taxon>Actinomycetes</taxon>
        <taxon>Mycobacteriales</taxon>
        <taxon>Nocardiaceae</taxon>
        <taxon>Prescottella</taxon>
    </lineage>
</organism>
<dbReference type="SUPFAM" id="SSF69118">
    <property type="entry name" value="AhpD-like"/>
    <property type="match status" value="1"/>
</dbReference>
<reference evidence="1" key="1">
    <citation type="journal article" date="2010" name="PLoS Genet.">
        <title>The genome of a pathogenic rhodococcus: cooptive virulence underpinned by key gene acquisitions.</title>
        <authorList>
            <person name="Letek M."/>
            <person name="Gonzalez P."/>
            <person name="Macarthur I."/>
            <person name="Rodriguez H."/>
            <person name="Freeman T.C."/>
            <person name="Valero-Rello A."/>
            <person name="Blanco M."/>
            <person name="Buckley T."/>
            <person name="Cherevach I."/>
            <person name="Fahey R."/>
            <person name="Hapeshi A."/>
            <person name="Holdstock J."/>
            <person name="Leadon D."/>
            <person name="Navas J."/>
            <person name="Ocampo A."/>
            <person name="Quail M.A."/>
            <person name="Sanders M."/>
            <person name="Scortti M.M."/>
            <person name="Prescott J.F."/>
            <person name="Fogarty U."/>
            <person name="Meijer W.G."/>
            <person name="Parkhill J."/>
            <person name="Bentley S.D."/>
            <person name="Vazquez-Boland J.A."/>
        </authorList>
    </citation>
    <scope>NUCLEOTIDE SEQUENCE [LARGE SCALE GENOMIC DNA]</scope>
    <source>
        <strain evidence="1 2">103S</strain>
    </source>
</reference>
<dbReference type="InterPro" id="IPR029032">
    <property type="entry name" value="AhpD-like"/>
</dbReference>